<keyword evidence="5" id="KW-0175">Coiled coil</keyword>
<dbReference type="OrthoDB" id="449085at2759"/>
<evidence type="ECO:0000256" key="5">
    <source>
        <dbReference type="ARBA" id="ARBA00023054"/>
    </source>
</evidence>
<evidence type="ECO:0000256" key="2">
    <source>
        <dbReference type="ARBA" id="ARBA00022490"/>
    </source>
</evidence>
<feature type="region of interest" description="Disordered" evidence="8">
    <location>
        <begin position="158"/>
        <end position="212"/>
    </location>
</feature>
<keyword evidence="6 7" id="KW-0505">Motor protein</keyword>
<keyword evidence="7" id="KW-0493">Microtubule</keyword>
<dbReference type="SMART" id="SM00129">
    <property type="entry name" value="KISc"/>
    <property type="match status" value="1"/>
</dbReference>
<evidence type="ECO:0000256" key="3">
    <source>
        <dbReference type="ARBA" id="ARBA00022741"/>
    </source>
</evidence>
<feature type="compositionally biased region" description="Polar residues" evidence="8">
    <location>
        <begin position="163"/>
        <end position="172"/>
    </location>
</feature>
<dbReference type="Gene3D" id="3.40.850.10">
    <property type="entry name" value="Kinesin motor domain"/>
    <property type="match status" value="1"/>
</dbReference>
<feature type="region of interest" description="Disordered" evidence="8">
    <location>
        <begin position="473"/>
        <end position="497"/>
    </location>
</feature>
<evidence type="ECO:0000256" key="1">
    <source>
        <dbReference type="ARBA" id="ARBA00004496"/>
    </source>
</evidence>
<dbReference type="InterPro" id="IPR027640">
    <property type="entry name" value="Kinesin-like_fam"/>
</dbReference>
<dbReference type="PANTHER" id="PTHR47969:SF15">
    <property type="entry name" value="CHROMOSOME-ASSOCIATED KINESIN KIF4A-RELATED"/>
    <property type="match status" value="1"/>
</dbReference>
<feature type="region of interest" description="Disordered" evidence="8">
    <location>
        <begin position="44"/>
        <end position="77"/>
    </location>
</feature>
<evidence type="ECO:0000256" key="7">
    <source>
        <dbReference type="RuleBase" id="RU000394"/>
    </source>
</evidence>
<evidence type="ECO:0000256" key="4">
    <source>
        <dbReference type="ARBA" id="ARBA00022840"/>
    </source>
</evidence>
<dbReference type="InterPro" id="IPR027417">
    <property type="entry name" value="P-loop_NTPase"/>
</dbReference>
<protein>
    <recommendedName>
        <fullName evidence="7">Kinesin-like protein</fullName>
    </recommendedName>
</protein>
<dbReference type="PROSITE" id="PS50067">
    <property type="entry name" value="KINESIN_MOTOR_2"/>
    <property type="match status" value="1"/>
</dbReference>
<name>A0A1Q9F2H0_SYMMI</name>
<gene>
    <name evidence="10" type="ORF">AK812_SmicGene2086</name>
</gene>
<dbReference type="PRINTS" id="PR00380">
    <property type="entry name" value="KINESINHEAVY"/>
</dbReference>
<feature type="domain" description="Kinesin motor" evidence="9">
    <location>
        <begin position="233"/>
        <end position="497"/>
    </location>
</feature>
<accession>A0A1Q9F2H0</accession>
<feature type="binding site" evidence="6">
    <location>
        <begin position="318"/>
        <end position="325"/>
    </location>
    <ligand>
        <name>ATP</name>
        <dbReference type="ChEBI" id="CHEBI:30616"/>
    </ligand>
</feature>
<comment type="caution">
    <text evidence="10">The sequence shown here is derived from an EMBL/GenBank/DDBJ whole genome shotgun (WGS) entry which is preliminary data.</text>
</comment>
<dbReference type="PROSITE" id="PS00411">
    <property type="entry name" value="KINESIN_MOTOR_1"/>
    <property type="match status" value="1"/>
</dbReference>
<comment type="similarity">
    <text evidence="6 7">Belongs to the TRAFAC class myosin-kinesin ATPase superfamily. Kinesin family.</text>
</comment>
<dbReference type="GO" id="GO:0005524">
    <property type="term" value="F:ATP binding"/>
    <property type="evidence" value="ECO:0007669"/>
    <property type="project" value="UniProtKB-UniRule"/>
</dbReference>
<reference evidence="10 11" key="1">
    <citation type="submission" date="2016-02" db="EMBL/GenBank/DDBJ databases">
        <title>Genome analysis of coral dinoflagellate symbionts highlights evolutionary adaptations to a symbiotic lifestyle.</title>
        <authorList>
            <person name="Aranda M."/>
            <person name="Li Y."/>
            <person name="Liew Y.J."/>
            <person name="Baumgarten S."/>
            <person name="Simakov O."/>
            <person name="Wilson M."/>
            <person name="Piel J."/>
            <person name="Ashoor H."/>
            <person name="Bougouffa S."/>
            <person name="Bajic V.B."/>
            <person name="Ryu T."/>
            <person name="Ravasi T."/>
            <person name="Bayer T."/>
            <person name="Micklem G."/>
            <person name="Kim H."/>
            <person name="Bhak J."/>
            <person name="Lajeunesse T.C."/>
            <person name="Voolstra C.R."/>
        </authorList>
    </citation>
    <scope>NUCLEOTIDE SEQUENCE [LARGE SCALE GENOMIC DNA]</scope>
    <source>
        <strain evidence="10 11">CCMP2467</strain>
    </source>
</reference>
<dbReference type="GO" id="GO:0007052">
    <property type="term" value="P:mitotic spindle organization"/>
    <property type="evidence" value="ECO:0007669"/>
    <property type="project" value="TreeGrafter"/>
</dbReference>
<dbReference type="Proteomes" id="UP000186817">
    <property type="component" value="Unassembled WGS sequence"/>
</dbReference>
<dbReference type="EMBL" id="LSRX01000022">
    <property type="protein sequence ID" value="OLQ13886.1"/>
    <property type="molecule type" value="Genomic_DNA"/>
</dbReference>
<dbReference type="SUPFAM" id="SSF52540">
    <property type="entry name" value="P-loop containing nucleoside triphosphate hydrolases"/>
    <property type="match status" value="1"/>
</dbReference>
<evidence type="ECO:0000313" key="10">
    <source>
        <dbReference type="EMBL" id="OLQ13886.1"/>
    </source>
</evidence>
<dbReference type="Pfam" id="PF00225">
    <property type="entry name" value="Kinesin"/>
    <property type="match status" value="1"/>
</dbReference>
<keyword evidence="11" id="KW-1185">Reference proteome</keyword>
<keyword evidence="2" id="KW-0963">Cytoplasm</keyword>
<dbReference type="InterPro" id="IPR001752">
    <property type="entry name" value="Kinesin_motor_dom"/>
</dbReference>
<evidence type="ECO:0000313" key="11">
    <source>
        <dbReference type="Proteomes" id="UP000186817"/>
    </source>
</evidence>
<dbReference type="GO" id="GO:0005875">
    <property type="term" value="C:microtubule associated complex"/>
    <property type="evidence" value="ECO:0007669"/>
    <property type="project" value="TreeGrafter"/>
</dbReference>
<dbReference type="GO" id="GO:0005874">
    <property type="term" value="C:microtubule"/>
    <property type="evidence" value="ECO:0007669"/>
    <property type="project" value="UniProtKB-KW"/>
</dbReference>
<dbReference type="GO" id="GO:0003777">
    <property type="term" value="F:microtubule motor activity"/>
    <property type="evidence" value="ECO:0007669"/>
    <property type="project" value="InterPro"/>
</dbReference>
<dbReference type="PANTHER" id="PTHR47969">
    <property type="entry name" value="CHROMOSOME-ASSOCIATED KINESIN KIF4A-RELATED"/>
    <property type="match status" value="1"/>
</dbReference>
<dbReference type="AlphaFoldDB" id="A0A1Q9F2H0"/>
<evidence type="ECO:0000256" key="6">
    <source>
        <dbReference type="PROSITE-ProRule" id="PRU00283"/>
    </source>
</evidence>
<evidence type="ECO:0000259" key="9">
    <source>
        <dbReference type="PROSITE" id="PS50067"/>
    </source>
</evidence>
<keyword evidence="4 6" id="KW-0067">ATP-binding</keyword>
<dbReference type="GO" id="GO:0005737">
    <property type="term" value="C:cytoplasm"/>
    <property type="evidence" value="ECO:0007669"/>
    <property type="project" value="UniProtKB-SubCell"/>
</dbReference>
<dbReference type="InterPro" id="IPR036961">
    <property type="entry name" value="Kinesin_motor_dom_sf"/>
</dbReference>
<feature type="compositionally biased region" description="Gly residues" evidence="8">
    <location>
        <begin position="49"/>
        <end position="61"/>
    </location>
</feature>
<keyword evidence="3 6" id="KW-0547">Nucleotide-binding</keyword>
<dbReference type="InterPro" id="IPR019821">
    <property type="entry name" value="Kinesin_motor_CS"/>
</dbReference>
<dbReference type="GO" id="GO:0007018">
    <property type="term" value="P:microtubule-based movement"/>
    <property type="evidence" value="ECO:0007669"/>
    <property type="project" value="InterPro"/>
</dbReference>
<organism evidence="10 11">
    <name type="scientific">Symbiodinium microadriaticum</name>
    <name type="common">Dinoflagellate</name>
    <name type="synonym">Zooxanthella microadriatica</name>
    <dbReference type="NCBI Taxonomy" id="2951"/>
    <lineage>
        <taxon>Eukaryota</taxon>
        <taxon>Sar</taxon>
        <taxon>Alveolata</taxon>
        <taxon>Dinophyceae</taxon>
        <taxon>Suessiales</taxon>
        <taxon>Symbiodiniaceae</taxon>
        <taxon>Symbiodinium</taxon>
    </lineage>
</organism>
<dbReference type="GO" id="GO:0008017">
    <property type="term" value="F:microtubule binding"/>
    <property type="evidence" value="ECO:0007669"/>
    <property type="project" value="InterPro"/>
</dbReference>
<proteinExistence type="inferred from homology"/>
<sequence length="497" mass="52946">MLLHLNPRWAPSSGGKKRLEEQACCALLVPVLLLSARDGMISHPDFGSLGPGPGGPCLGPGGREDDEDSPGGDSNTSLAAAAGRLLDEREETRPVLCAASQRLALGRREGTSRVAIGPPRTAIRGRKAASMPEAPTLANSRDHLGGAAALVRDVGASMPKGLESSTSVTTTPPAWCDRKPPESSSSSRSNATTSAGTSVVRRTSAPSSAGSTVLRSSWVDRLAGSSANGVRGDVSVNVRLRPGSNSEDDRCAEPCRELMHSVRLRQIGSRYDQLGEAQYQFDHVFPEEASQEEVFNVTVAPICEAVISGYNGAVIAYGQTGSGKTHTVVGTPKFRGVAPRAIHCIFDALAQRTLWSVDVSVLEIYNERVRDLLSPGAVTHVDVHEVRGEHEGASFRCPDAARRQACTPEEALAALAEGMKRRETARTDMNHHSSRSHLIFTLTATQRDPEIGATLRGRLHLVDLAGSERLKRSMSTEFASPRGQPLTRRGSGSGHRP</sequence>
<feature type="region of interest" description="Disordered" evidence="8">
    <location>
        <begin position="120"/>
        <end position="142"/>
    </location>
</feature>
<feature type="compositionally biased region" description="Polar residues" evidence="8">
    <location>
        <begin position="200"/>
        <end position="212"/>
    </location>
</feature>
<dbReference type="GO" id="GO:0051231">
    <property type="term" value="P:spindle elongation"/>
    <property type="evidence" value="ECO:0007669"/>
    <property type="project" value="TreeGrafter"/>
</dbReference>
<evidence type="ECO:0000256" key="8">
    <source>
        <dbReference type="SAM" id="MobiDB-lite"/>
    </source>
</evidence>
<comment type="subcellular location">
    <subcellularLocation>
        <location evidence="1">Cytoplasm</location>
    </subcellularLocation>
</comment>
<feature type="compositionally biased region" description="Low complexity" evidence="8">
    <location>
        <begin position="183"/>
        <end position="198"/>
    </location>
</feature>